<evidence type="ECO:0000256" key="1">
    <source>
        <dbReference type="SAM" id="MobiDB-lite"/>
    </source>
</evidence>
<dbReference type="OrthoDB" id="7761694at2759"/>
<reference evidence="2" key="1">
    <citation type="submission" date="2007-03" db="EMBL/GenBank/DDBJ databases">
        <title>Annotation of Culex pipiens quinquefasciatus.</title>
        <authorList>
            <consortium name="The Broad Institute Genome Sequencing Platform"/>
            <person name="Atkinson P.W."/>
            <person name="Hemingway J."/>
            <person name="Christensen B.M."/>
            <person name="Higgs S."/>
            <person name="Kodira C."/>
            <person name="Hannick L."/>
            <person name="Megy K."/>
            <person name="O'Leary S."/>
            <person name="Pearson M."/>
            <person name="Haas B.J."/>
            <person name="Mauceli E."/>
            <person name="Wortman J.R."/>
            <person name="Lee N.H."/>
            <person name="Guigo R."/>
            <person name="Stanke M."/>
            <person name="Alvarado L."/>
            <person name="Amedeo P."/>
            <person name="Antoine C.H."/>
            <person name="Arensburger P."/>
            <person name="Bidwell S.L."/>
            <person name="Crawford M."/>
            <person name="Camaro F."/>
            <person name="Devon K."/>
            <person name="Engels R."/>
            <person name="Hammond M."/>
            <person name="Howarth C."/>
            <person name="Koehrsen M."/>
            <person name="Lawson D."/>
            <person name="Montgomery P."/>
            <person name="Nene V."/>
            <person name="Nusbaum C."/>
            <person name="Puiu D."/>
            <person name="Romero-Severson J."/>
            <person name="Severson D.W."/>
            <person name="Shumway M."/>
            <person name="Sisk P."/>
            <person name="Stolte C."/>
            <person name="Zeng Q."/>
            <person name="Eisenstadt E."/>
            <person name="Fraser-Liggett C."/>
            <person name="Strausberg R."/>
            <person name="Galagan J."/>
            <person name="Birren B."/>
            <person name="Collins F.H."/>
        </authorList>
    </citation>
    <scope>NUCLEOTIDE SEQUENCE [LARGE SCALE GENOMIC DNA]</scope>
    <source>
        <strain evidence="2">JHB</strain>
    </source>
</reference>
<sequence>MYTELVVVCVGTEYGPDTREYGQVGHTTVQGKENEDARRKARESSIGTGDTVLMQNLIPGNKLSTTFNPTEYVVLARDGPRAMIRDPNSGKSFERNVAHLKRIEKPAADEVSTSEGAAMEGPTWSQAENNGNASPNRSDESQGIEDHEDVEPEQPKKPRRYLKRPARFADYVSS</sequence>
<dbReference type="eggNOG" id="ENOG502T8YH">
    <property type="taxonomic scope" value="Eukaryota"/>
</dbReference>
<protein>
    <submittedName>
        <fullName evidence="2 3">Uncharacterized protein</fullName>
    </submittedName>
</protein>
<keyword evidence="4" id="KW-1185">Reference proteome</keyword>
<dbReference type="VEuPathDB" id="VectorBase:CQUJHB004784"/>
<dbReference type="Proteomes" id="UP000002320">
    <property type="component" value="Unassembled WGS sequence"/>
</dbReference>
<dbReference type="HOGENOM" id="CLU_1541636_0_0_1"/>
<dbReference type="AlphaFoldDB" id="B0XJS9"/>
<dbReference type="STRING" id="7176.B0XJS9"/>
<organism>
    <name type="scientific">Culex quinquefasciatus</name>
    <name type="common">Southern house mosquito</name>
    <name type="synonym">Culex pungens</name>
    <dbReference type="NCBI Taxonomy" id="7176"/>
    <lineage>
        <taxon>Eukaryota</taxon>
        <taxon>Metazoa</taxon>
        <taxon>Ecdysozoa</taxon>
        <taxon>Arthropoda</taxon>
        <taxon>Hexapoda</taxon>
        <taxon>Insecta</taxon>
        <taxon>Pterygota</taxon>
        <taxon>Neoptera</taxon>
        <taxon>Endopterygota</taxon>
        <taxon>Diptera</taxon>
        <taxon>Nematocera</taxon>
        <taxon>Culicoidea</taxon>
        <taxon>Culicidae</taxon>
        <taxon>Culicinae</taxon>
        <taxon>Culicini</taxon>
        <taxon>Culex</taxon>
        <taxon>Culex</taxon>
    </lineage>
</organism>
<proteinExistence type="predicted"/>
<feature type="region of interest" description="Disordered" evidence="1">
    <location>
        <begin position="100"/>
        <end position="174"/>
    </location>
</feature>
<evidence type="ECO:0000313" key="3">
    <source>
        <dbReference type="EnsemblMetazoa" id="CPIJ019645-PA"/>
    </source>
</evidence>
<feature type="compositionally biased region" description="Basic residues" evidence="1">
    <location>
        <begin position="157"/>
        <end position="166"/>
    </location>
</feature>
<dbReference type="VEuPathDB" id="VectorBase:CPIJ019645"/>
<evidence type="ECO:0000313" key="4">
    <source>
        <dbReference type="Proteomes" id="UP000002320"/>
    </source>
</evidence>
<name>B0XJS9_CULQU</name>
<feature type="compositionally biased region" description="Polar residues" evidence="1">
    <location>
        <begin position="123"/>
        <end position="136"/>
    </location>
</feature>
<dbReference type="OMA" id="NANRHAK"/>
<reference evidence="3" key="2">
    <citation type="submission" date="2020-05" db="UniProtKB">
        <authorList>
            <consortium name="EnsemblMetazoa"/>
        </authorList>
    </citation>
    <scope>IDENTIFICATION</scope>
    <source>
        <strain evidence="3">JHB</strain>
    </source>
</reference>
<dbReference type="EnsemblMetazoa" id="CPIJ019645-RA">
    <property type="protein sequence ID" value="CPIJ019645-PA"/>
    <property type="gene ID" value="CPIJ019645"/>
</dbReference>
<accession>B0XJS9</accession>
<dbReference type="InParanoid" id="B0XJS9"/>
<gene>
    <name evidence="3" type="primary">6053888</name>
    <name evidence="2" type="ORF">CpipJ_CPIJ019645</name>
</gene>
<feature type="compositionally biased region" description="Acidic residues" evidence="1">
    <location>
        <begin position="142"/>
        <end position="152"/>
    </location>
</feature>
<dbReference type="EMBL" id="DS233594">
    <property type="protein sequence ID" value="EDS30685.1"/>
    <property type="molecule type" value="Genomic_DNA"/>
</dbReference>
<dbReference type="KEGG" id="cqu:CpipJ_CPIJ019645"/>
<evidence type="ECO:0000313" key="2">
    <source>
        <dbReference type="EMBL" id="EDS30685.1"/>
    </source>
</evidence>